<dbReference type="InterPro" id="IPR000276">
    <property type="entry name" value="GPCR_Rhodpsn"/>
</dbReference>
<feature type="domain" description="G-protein coupled receptors family 1 profile" evidence="9">
    <location>
        <begin position="17"/>
        <end position="269"/>
    </location>
</feature>
<feature type="transmembrane region" description="Helical" evidence="8">
    <location>
        <begin position="219"/>
        <end position="241"/>
    </location>
</feature>
<keyword evidence="11" id="KW-1185">Reference proteome</keyword>
<keyword evidence="4" id="KW-0297">G-protein coupled receptor</keyword>
<evidence type="ECO:0000256" key="7">
    <source>
        <dbReference type="ARBA" id="ARBA00023224"/>
    </source>
</evidence>
<feature type="transmembrane region" description="Helical" evidence="8">
    <location>
        <begin position="118"/>
        <end position="141"/>
    </location>
</feature>
<dbReference type="PROSITE" id="PS00237">
    <property type="entry name" value="G_PROTEIN_RECEP_F1_1"/>
    <property type="match status" value="1"/>
</dbReference>
<dbReference type="Gene3D" id="1.20.1070.10">
    <property type="entry name" value="Rhodopsin 7-helix transmembrane proteins"/>
    <property type="match status" value="1"/>
</dbReference>
<dbReference type="PROSITE" id="PS50262">
    <property type="entry name" value="G_PROTEIN_RECEP_F1_2"/>
    <property type="match status" value="1"/>
</dbReference>
<dbReference type="AlphaFoldDB" id="A0A9X6NE76"/>
<keyword evidence="3 8" id="KW-1133">Transmembrane helix</keyword>
<sequence>MSFNESILSGSLNSSDRNTSICTVSVEQFNAQNFIALLVASATVAAQLFNILIFRFFSIGLHAAPWTPIVIFLARLALSGFLMFHKFSMIMLLFISLDRWLSVEFAIKYRAHIFRPQIKCFVVLSWLITFLSSVRGCIVYWKFMSVMCDRPTRFQAPGTGFMVWSIVTGPLILIPPVVLQFRIAWIAAWMKLRLRGRKVTERNPQRLTQTMIRQLGQSLLASVAVVAISVIANLPYNIILFTGAAANVMIQRLANNLFLIQHFYTPFVYLLFFKRFRVTVLRLCGQYCFTRDRSVGDRLTISRPNAGGEPGLAAMPTPIRDQSHQKHISQASLSSFGICMSLTR</sequence>
<evidence type="ECO:0000313" key="10">
    <source>
        <dbReference type="EMBL" id="OWA52542.1"/>
    </source>
</evidence>
<dbReference type="EMBL" id="MTYJ01000273">
    <property type="protein sequence ID" value="OWA52542.1"/>
    <property type="molecule type" value="Genomic_DNA"/>
</dbReference>
<evidence type="ECO:0000256" key="8">
    <source>
        <dbReference type="SAM" id="Phobius"/>
    </source>
</evidence>
<feature type="transmembrane region" description="Helical" evidence="8">
    <location>
        <begin position="34"/>
        <end position="57"/>
    </location>
</feature>
<evidence type="ECO:0000259" key="9">
    <source>
        <dbReference type="PROSITE" id="PS50262"/>
    </source>
</evidence>
<keyword evidence="5 8" id="KW-0472">Membrane</keyword>
<keyword evidence="6" id="KW-0675">Receptor</keyword>
<protein>
    <recommendedName>
        <fullName evidence="9">G-protein coupled receptors family 1 profile domain-containing protein</fullName>
    </recommendedName>
</protein>
<evidence type="ECO:0000313" key="11">
    <source>
        <dbReference type="Proteomes" id="UP000192578"/>
    </source>
</evidence>
<accession>A0A9X6NE76</accession>
<dbReference type="CDD" id="cd00637">
    <property type="entry name" value="7tm_classA_rhodopsin-like"/>
    <property type="match status" value="1"/>
</dbReference>
<evidence type="ECO:0000256" key="1">
    <source>
        <dbReference type="ARBA" id="ARBA00004141"/>
    </source>
</evidence>
<dbReference type="Proteomes" id="UP000192578">
    <property type="component" value="Unassembled WGS sequence"/>
</dbReference>
<name>A0A9X6NE76_HYPEX</name>
<feature type="transmembrane region" description="Helical" evidence="8">
    <location>
        <begin position="69"/>
        <end position="97"/>
    </location>
</feature>
<dbReference type="SUPFAM" id="SSF81321">
    <property type="entry name" value="Family A G protein-coupled receptor-like"/>
    <property type="match status" value="1"/>
</dbReference>
<feature type="transmembrane region" description="Helical" evidence="8">
    <location>
        <begin position="253"/>
        <end position="273"/>
    </location>
</feature>
<feature type="transmembrane region" description="Helical" evidence="8">
    <location>
        <begin position="161"/>
        <end position="188"/>
    </location>
</feature>
<dbReference type="PANTHER" id="PTHR24243">
    <property type="entry name" value="G-PROTEIN COUPLED RECEPTOR"/>
    <property type="match status" value="1"/>
</dbReference>
<evidence type="ECO:0000256" key="3">
    <source>
        <dbReference type="ARBA" id="ARBA00022989"/>
    </source>
</evidence>
<organism evidence="10 11">
    <name type="scientific">Hypsibius exemplaris</name>
    <name type="common">Freshwater tardigrade</name>
    <dbReference type="NCBI Taxonomy" id="2072580"/>
    <lineage>
        <taxon>Eukaryota</taxon>
        <taxon>Metazoa</taxon>
        <taxon>Ecdysozoa</taxon>
        <taxon>Tardigrada</taxon>
        <taxon>Eutardigrada</taxon>
        <taxon>Parachela</taxon>
        <taxon>Hypsibioidea</taxon>
        <taxon>Hypsibiidae</taxon>
        <taxon>Hypsibius</taxon>
    </lineage>
</organism>
<comment type="subcellular location">
    <subcellularLocation>
        <location evidence="1">Membrane</location>
        <topology evidence="1">Multi-pass membrane protein</topology>
    </subcellularLocation>
</comment>
<gene>
    <name evidence="10" type="ORF">BV898_16994</name>
</gene>
<evidence type="ECO:0000256" key="2">
    <source>
        <dbReference type="ARBA" id="ARBA00022692"/>
    </source>
</evidence>
<reference evidence="11" key="1">
    <citation type="submission" date="2017-01" db="EMBL/GenBank/DDBJ databases">
        <title>Comparative genomics of anhydrobiosis in the tardigrade Hypsibius dujardini.</title>
        <authorList>
            <person name="Yoshida Y."/>
            <person name="Koutsovoulos G."/>
            <person name="Laetsch D."/>
            <person name="Stevens L."/>
            <person name="Kumar S."/>
            <person name="Horikawa D."/>
            <person name="Ishino K."/>
            <person name="Komine S."/>
            <person name="Tomita M."/>
            <person name="Blaxter M."/>
            <person name="Arakawa K."/>
        </authorList>
    </citation>
    <scope>NUCLEOTIDE SEQUENCE [LARGE SCALE GENOMIC DNA]</scope>
    <source>
        <strain evidence="11">Z151</strain>
    </source>
</reference>
<evidence type="ECO:0000256" key="5">
    <source>
        <dbReference type="ARBA" id="ARBA00023136"/>
    </source>
</evidence>
<dbReference type="PANTHER" id="PTHR24243:SF208">
    <property type="entry name" value="PYROKININ-1 RECEPTOR"/>
    <property type="match status" value="1"/>
</dbReference>
<dbReference type="InterPro" id="IPR017452">
    <property type="entry name" value="GPCR_Rhodpsn_7TM"/>
</dbReference>
<dbReference type="GO" id="GO:0004930">
    <property type="term" value="F:G protein-coupled receptor activity"/>
    <property type="evidence" value="ECO:0007669"/>
    <property type="project" value="UniProtKB-KW"/>
</dbReference>
<dbReference type="GO" id="GO:0016020">
    <property type="term" value="C:membrane"/>
    <property type="evidence" value="ECO:0007669"/>
    <property type="project" value="UniProtKB-SubCell"/>
</dbReference>
<evidence type="ECO:0000256" key="6">
    <source>
        <dbReference type="ARBA" id="ARBA00023170"/>
    </source>
</evidence>
<evidence type="ECO:0000256" key="4">
    <source>
        <dbReference type="ARBA" id="ARBA00023040"/>
    </source>
</evidence>
<keyword evidence="2 8" id="KW-0812">Transmembrane</keyword>
<keyword evidence="7" id="KW-0807">Transducer</keyword>
<comment type="caution">
    <text evidence="10">The sequence shown here is derived from an EMBL/GenBank/DDBJ whole genome shotgun (WGS) entry which is preliminary data.</text>
</comment>
<proteinExistence type="predicted"/>